<evidence type="ECO:0000313" key="3">
    <source>
        <dbReference type="Proteomes" id="UP001140094"/>
    </source>
</evidence>
<evidence type="ECO:0000256" key="1">
    <source>
        <dbReference type="SAM" id="MobiDB-lite"/>
    </source>
</evidence>
<comment type="caution">
    <text evidence="2">The sequence shown here is derived from an EMBL/GenBank/DDBJ whole genome shotgun (WGS) entry which is preliminary data.</text>
</comment>
<organism evidence="2 3">
    <name type="scientific">Coemansia guatemalensis</name>
    <dbReference type="NCBI Taxonomy" id="2761395"/>
    <lineage>
        <taxon>Eukaryota</taxon>
        <taxon>Fungi</taxon>
        <taxon>Fungi incertae sedis</taxon>
        <taxon>Zoopagomycota</taxon>
        <taxon>Kickxellomycotina</taxon>
        <taxon>Kickxellomycetes</taxon>
        <taxon>Kickxellales</taxon>
        <taxon>Kickxellaceae</taxon>
        <taxon>Coemansia</taxon>
    </lineage>
</organism>
<keyword evidence="3" id="KW-1185">Reference proteome</keyword>
<feature type="region of interest" description="Disordered" evidence="1">
    <location>
        <begin position="122"/>
        <end position="172"/>
    </location>
</feature>
<protein>
    <submittedName>
        <fullName evidence="2">Uncharacterized protein</fullName>
    </submittedName>
</protein>
<accession>A0A9W8HUV0</accession>
<name>A0A9W8HUV0_9FUNG</name>
<dbReference type="EMBL" id="JANBUO010000494">
    <property type="protein sequence ID" value="KAJ2803686.1"/>
    <property type="molecule type" value="Genomic_DNA"/>
</dbReference>
<feature type="non-terminal residue" evidence="2">
    <location>
        <position position="172"/>
    </location>
</feature>
<sequence>MTATSYMTSSINLGGRRDAANRESMGLGIMLTNNTPEIDFQRMAESMGLETSHISNHTTTSGRAAPEPPKPAPTLFTRLFGGISSFMSTVDDSERSRAQQPKSQIEDMLEAYYISQNRDVPSWVYNPPPDPPINIDNQPANVTAKPIDDALSTSVDQSREDSAKPSSISTNS</sequence>
<reference evidence="2" key="1">
    <citation type="submission" date="2022-07" db="EMBL/GenBank/DDBJ databases">
        <title>Phylogenomic reconstructions and comparative analyses of Kickxellomycotina fungi.</title>
        <authorList>
            <person name="Reynolds N.K."/>
            <person name="Stajich J.E."/>
            <person name="Barry K."/>
            <person name="Grigoriev I.V."/>
            <person name="Crous P."/>
            <person name="Smith M.E."/>
        </authorList>
    </citation>
    <scope>NUCLEOTIDE SEQUENCE</scope>
    <source>
        <strain evidence="2">NRRL 1565</strain>
    </source>
</reference>
<dbReference type="Proteomes" id="UP001140094">
    <property type="component" value="Unassembled WGS sequence"/>
</dbReference>
<proteinExistence type="predicted"/>
<evidence type="ECO:0000313" key="2">
    <source>
        <dbReference type="EMBL" id="KAJ2803686.1"/>
    </source>
</evidence>
<dbReference type="AlphaFoldDB" id="A0A9W8HUV0"/>
<dbReference type="OrthoDB" id="5597470at2759"/>
<gene>
    <name evidence="2" type="ORF">H4R20_002797</name>
</gene>